<dbReference type="InterPro" id="IPR001647">
    <property type="entry name" value="HTH_TetR"/>
</dbReference>
<evidence type="ECO:0000313" key="4">
    <source>
        <dbReference type="EMBL" id="SHE46684.1"/>
    </source>
</evidence>
<dbReference type="Gene3D" id="1.10.357.10">
    <property type="entry name" value="Tetracycline Repressor, domain 2"/>
    <property type="match status" value="1"/>
</dbReference>
<dbReference type="GO" id="GO:0003677">
    <property type="term" value="F:DNA binding"/>
    <property type="evidence" value="ECO:0007669"/>
    <property type="project" value="UniProtKB-UniRule"/>
</dbReference>
<organism evidence="4 5">
    <name type="scientific">Pedobacter caeni</name>
    <dbReference type="NCBI Taxonomy" id="288992"/>
    <lineage>
        <taxon>Bacteria</taxon>
        <taxon>Pseudomonadati</taxon>
        <taxon>Bacteroidota</taxon>
        <taxon>Sphingobacteriia</taxon>
        <taxon>Sphingobacteriales</taxon>
        <taxon>Sphingobacteriaceae</taxon>
        <taxon>Pedobacter</taxon>
    </lineage>
</organism>
<dbReference type="OrthoDB" id="9787680at2"/>
<accession>A0A1M4TQM1</accession>
<sequence>MLFSSTHLRKYSLPQILTFSLCTSLAFEGLLPHVTSYNVGDWGDVIAYFSGGVFYYYGHQNLSIKNWEIHKIEKIVNEPMDTKEKILNGALELYNSKGINVSTRHIAAHISISPGNLHYHFKHTDDIVKELYNRLVAAFDELIKDFKQSGAIDRESLKSVYLQSFSIEYKYRFILLNFVEIGKRVPSIQAAYRELVKRRKAEFALIFRKMVSVGYFRSDLPNEIWESLATTFFILGDFWLSHNELIDKLKEYEAAVAYSKLMEYTILPLLADPNGS</sequence>
<dbReference type="EMBL" id="FQUQ01000001">
    <property type="protein sequence ID" value="SHE46684.1"/>
    <property type="molecule type" value="Genomic_DNA"/>
</dbReference>
<protein>
    <submittedName>
        <fullName evidence="4">Transcriptional regulator, TetR family</fullName>
    </submittedName>
</protein>
<evidence type="ECO:0000313" key="5">
    <source>
        <dbReference type="Proteomes" id="UP000184287"/>
    </source>
</evidence>
<dbReference type="AlphaFoldDB" id="A0A1M4TQM1"/>
<dbReference type="Pfam" id="PF13972">
    <property type="entry name" value="TetR"/>
    <property type="match status" value="1"/>
</dbReference>
<name>A0A1M4TQM1_9SPHI</name>
<dbReference type="InterPro" id="IPR025722">
    <property type="entry name" value="TetR"/>
</dbReference>
<feature type="DNA-binding region" description="H-T-H motif" evidence="2">
    <location>
        <begin position="102"/>
        <end position="121"/>
    </location>
</feature>
<keyword evidence="5" id="KW-1185">Reference proteome</keyword>
<keyword evidence="1 2" id="KW-0238">DNA-binding</keyword>
<dbReference type="RefSeq" id="WP_073226442.1">
    <property type="nucleotide sequence ID" value="NZ_FQUQ01000001.1"/>
</dbReference>
<dbReference type="InterPro" id="IPR009057">
    <property type="entry name" value="Homeodomain-like_sf"/>
</dbReference>
<proteinExistence type="predicted"/>
<dbReference type="Proteomes" id="UP000184287">
    <property type="component" value="Unassembled WGS sequence"/>
</dbReference>
<dbReference type="Pfam" id="PF00440">
    <property type="entry name" value="TetR_N"/>
    <property type="match status" value="1"/>
</dbReference>
<reference evidence="5" key="1">
    <citation type="submission" date="2016-11" db="EMBL/GenBank/DDBJ databases">
        <authorList>
            <person name="Varghese N."/>
            <person name="Submissions S."/>
        </authorList>
    </citation>
    <scope>NUCLEOTIDE SEQUENCE [LARGE SCALE GENOMIC DNA]</scope>
    <source>
        <strain evidence="5">DSM 16990</strain>
    </source>
</reference>
<dbReference type="SUPFAM" id="SSF46689">
    <property type="entry name" value="Homeodomain-like"/>
    <property type="match status" value="1"/>
</dbReference>
<evidence type="ECO:0000256" key="2">
    <source>
        <dbReference type="PROSITE-ProRule" id="PRU00335"/>
    </source>
</evidence>
<dbReference type="PRINTS" id="PR00455">
    <property type="entry name" value="HTHTETR"/>
</dbReference>
<evidence type="ECO:0000259" key="3">
    <source>
        <dbReference type="PROSITE" id="PS50977"/>
    </source>
</evidence>
<dbReference type="PROSITE" id="PS50977">
    <property type="entry name" value="HTH_TETR_2"/>
    <property type="match status" value="1"/>
</dbReference>
<evidence type="ECO:0000256" key="1">
    <source>
        <dbReference type="ARBA" id="ARBA00023125"/>
    </source>
</evidence>
<gene>
    <name evidence="4" type="ORF">SAMN04488522_101280</name>
</gene>
<feature type="domain" description="HTH tetR-type" evidence="3">
    <location>
        <begin position="80"/>
        <end position="139"/>
    </location>
</feature>